<organism evidence="1 2">
    <name type="scientific">Ectopseudomonas oleovorans</name>
    <name type="common">Pseudomonas oleovorans</name>
    <dbReference type="NCBI Taxonomy" id="301"/>
    <lineage>
        <taxon>Bacteria</taxon>
        <taxon>Pseudomonadati</taxon>
        <taxon>Pseudomonadota</taxon>
        <taxon>Gammaproteobacteria</taxon>
        <taxon>Pseudomonadales</taxon>
        <taxon>Pseudomonadaceae</taxon>
        <taxon>Ectopseudomonas</taxon>
    </lineage>
</organism>
<proteinExistence type="predicted"/>
<evidence type="ECO:0000313" key="1">
    <source>
        <dbReference type="EMBL" id="SUD57926.1"/>
    </source>
</evidence>
<protein>
    <submittedName>
        <fullName evidence="1">Uncharacterized protein</fullName>
    </submittedName>
</protein>
<dbReference type="EMBL" id="UGUW01000001">
    <property type="protein sequence ID" value="SUD57926.1"/>
    <property type="molecule type" value="Genomic_DNA"/>
</dbReference>
<dbReference type="Proteomes" id="UP000254084">
    <property type="component" value="Unassembled WGS sequence"/>
</dbReference>
<dbReference type="RefSeq" id="WP_020308209.1">
    <property type="nucleotide sequence ID" value="NZ_UGUW01000001.1"/>
</dbReference>
<dbReference type="AlphaFoldDB" id="A0A379JZQ7"/>
<name>A0A379JZQ7_ECTOL</name>
<evidence type="ECO:0000313" key="2">
    <source>
        <dbReference type="Proteomes" id="UP000254084"/>
    </source>
</evidence>
<gene>
    <name evidence="1" type="ORF">NCTC10860_00129</name>
</gene>
<reference evidence="1 2" key="1">
    <citation type="submission" date="2018-06" db="EMBL/GenBank/DDBJ databases">
        <authorList>
            <consortium name="Pathogen Informatics"/>
            <person name="Doyle S."/>
        </authorList>
    </citation>
    <scope>NUCLEOTIDE SEQUENCE [LARGE SCALE GENOMIC DNA]</scope>
    <source>
        <strain evidence="1 2">NCTC10860</strain>
    </source>
</reference>
<accession>A0A379JZQ7</accession>
<sequence length="89" mass="9235">MKSQQHAEAFARALAGILLQFRECVEAGEKEGANLAYATAMGLIAGAALCGGISREKGQALQATLDETRAALMSAFGAVPDTPAELRIN</sequence>